<proteinExistence type="predicted"/>
<evidence type="ECO:0000313" key="2">
    <source>
        <dbReference type="Proteomes" id="UP000192411"/>
    </source>
</evidence>
<protein>
    <submittedName>
        <fullName evidence="1">Uncharacterized protein</fullName>
    </submittedName>
</protein>
<dbReference type="EMBL" id="MVIM01000001">
    <property type="protein sequence ID" value="ORB68803.1"/>
    <property type="molecule type" value="Genomic_DNA"/>
</dbReference>
<reference evidence="1 2" key="1">
    <citation type="submission" date="2017-02" db="EMBL/GenBank/DDBJ databases">
        <title>The new phylogeny of genus Mycobacterium.</title>
        <authorList>
            <person name="Tortoli E."/>
            <person name="Trovato A."/>
            <person name="Cirillo D.M."/>
        </authorList>
    </citation>
    <scope>NUCLEOTIDE SEQUENCE [LARGE SCALE GENOMIC DNA]</scope>
    <source>
        <strain evidence="1 2">DSM 44338</strain>
    </source>
</reference>
<dbReference type="AlphaFoldDB" id="A0A1X0K0Y1"/>
<comment type="caution">
    <text evidence="1">The sequence shown here is derived from an EMBL/GenBank/DDBJ whole genome shotgun (WGS) entry which is preliminary data.</text>
</comment>
<organism evidence="1 2">
    <name type="scientific">Mycolicibacterium tusciae</name>
    <dbReference type="NCBI Taxonomy" id="75922"/>
    <lineage>
        <taxon>Bacteria</taxon>
        <taxon>Bacillati</taxon>
        <taxon>Actinomycetota</taxon>
        <taxon>Actinomycetes</taxon>
        <taxon>Mycobacteriales</taxon>
        <taxon>Mycobacteriaceae</taxon>
        <taxon>Mycolicibacterium</taxon>
    </lineage>
</organism>
<name>A0A1X0K0Y1_9MYCO</name>
<keyword evidence="2" id="KW-1185">Reference proteome</keyword>
<dbReference type="Proteomes" id="UP000192411">
    <property type="component" value="Unassembled WGS sequence"/>
</dbReference>
<sequence length="175" mass="19349">MPDVPEYFDEDYINDTQEHLRYLRSMDASRERAVEAAIDLVRDQGAVTVMDVADEVSQFGIRILGKETMTIGNHAVGDGVGTTPMADPPNVVLWNCGTVEFLAVIEAMLAKEPRIVLERTDAATYEAGGMVLLEDYTDDGREGVRLPAIDFGDELFVDGYLVPTWLPVMFAWSGD</sequence>
<dbReference type="STRING" id="75922.BST47_02650"/>
<dbReference type="RefSeq" id="WP_083123619.1">
    <property type="nucleotide sequence ID" value="NZ_MVIM01000001.1"/>
</dbReference>
<gene>
    <name evidence="1" type="ORF">BST47_02650</name>
</gene>
<evidence type="ECO:0000313" key="1">
    <source>
        <dbReference type="EMBL" id="ORB68803.1"/>
    </source>
</evidence>
<accession>A0A1X0K0Y1</accession>